<evidence type="ECO:0000313" key="2">
    <source>
        <dbReference type="Proteomes" id="UP000267250"/>
    </source>
</evidence>
<sequence>MFDKKRRKKSFILISIFFLVLIGGAWSFYQNNLSKPVMSVQKINVSKETNQGQKNTQFSFSKKENNEEKVENSKNESFLYDIVTNLENLRDPFQNILKKKDSEEKLVSNSKEQLTDSKSDIEDEKEIDKEVTYQDLYEMVNDQIATGNVDSEIIEPKVEYPPYMLKGIVIRGELQKAILTFEDKTYIISTGDQIGDWVIEEIKKDQVLLKNKEGQCFILTLEGVVFDEE</sequence>
<keyword evidence="2" id="KW-1185">Reference proteome</keyword>
<protein>
    <submittedName>
        <fullName evidence="1">Uncharacterized protein</fullName>
    </submittedName>
</protein>
<evidence type="ECO:0000313" key="1">
    <source>
        <dbReference type="EMBL" id="AZR73562.1"/>
    </source>
</evidence>
<dbReference type="RefSeq" id="WP_127016902.1">
    <property type="nucleotide sequence ID" value="NZ_CP016379.1"/>
</dbReference>
<dbReference type="Proteomes" id="UP000267250">
    <property type="component" value="Chromosome"/>
</dbReference>
<dbReference type="AlphaFoldDB" id="A0A3S9SZG2"/>
<dbReference type="KEGG" id="aft:BBF96_09275"/>
<proteinExistence type="predicted"/>
<gene>
    <name evidence="1" type="ORF">BBF96_09275</name>
</gene>
<dbReference type="EMBL" id="CP016379">
    <property type="protein sequence ID" value="AZR73562.1"/>
    <property type="molecule type" value="Genomic_DNA"/>
</dbReference>
<reference evidence="1 2" key="1">
    <citation type="submission" date="2016-07" db="EMBL/GenBank/DDBJ databases">
        <title>Genome and transcriptome analysis of iron-reducing fermentative bacteria Anoxybacter fermentans.</title>
        <authorList>
            <person name="Zeng X."/>
            <person name="Shao Z."/>
        </authorList>
    </citation>
    <scope>NUCLEOTIDE SEQUENCE [LARGE SCALE GENOMIC DNA]</scope>
    <source>
        <strain evidence="1 2">DY22613</strain>
    </source>
</reference>
<organism evidence="1 2">
    <name type="scientific">Anoxybacter fermentans</name>
    <dbReference type="NCBI Taxonomy" id="1323375"/>
    <lineage>
        <taxon>Bacteria</taxon>
        <taxon>Bacillati</taxon>
        <taxon>Bacillota</taxon>
        <taxon>Clostridia</taxon>
        <taxon>Halanaerobiales</taxon>
        <taxon>Anoxybacter</taxon>
    </lineage>
</organism>
<accession>A0A3S9SZG2</accession>
<name>A0A3S9SZG2_9FIRM</name>